<reference evidence="15 16" key="1">
    <citation type="journal article" date="2016" name="Proc. Natl. Acad. Sci. U.S.A.">
        <title>Comparative genomics of biotechnologically important yeasts.</title>
        <authorList>
            <person name="Riley R."/>
            <person name="Haridas S."/>
            <person name="Wolfe K.H."/>
            <person name="Lopes M.R."/>
            <person name="Hittinger C.T."/>
            <person name="Goeker M."/>
            <person name="Salamov A.A."/>
            <person name="Wisecaver J.H."/>
            <person name="Long T.M."/>
            <person name="Calvey C.H."/>
            <person name="Aerts A.L."/>
            <person name="Barry K.W."/>
            <person name="Choi C."/>
            <person name="Clum A."/>
            <person name="Coughlan A.Y."/>
            <person name="Deshpande S."/>
            <person name="Douglass A.P."/>
            <person name="Hanson S.J."/>
            <person name="Klenk H.-P."/>
            <person name="LaButti K.M."/>
            <person name="Lapidus A."/>
            <person name="Lindquist E.A."/>
            <person name="Lipzen A.M."/>
            <person name="Meier-Kolthoff J.P."/>
            <person name="Ohm R.A."/>
            <person name="Otillar R.P."/>
            <person name="Pangilinan J.L."/>
            <person name="Peng Y."/>
            <person name="Rokas A."/>
            <person name="Rosa C.A."/>
            <person name="Scheuner C."/>
            <person name="Sibirny A.A."/>
            <person name="Slot J.C."/>
            <person name="Stielow J.B."/>
            <person name="Sun H."/>
            <person name="Kurtzman C.P."/>
            <person name="Blackwell M."/>
            <person name="Grigoriev I.V."/>
            <person name="Jeffries T.W."/>
        </authorList>
    </citation>
    <scope>NUCLEOTIDE SEQUENCE [LARGE SCALE GENOMIC DNA]</scope>
    <source>
        <strain evidence="16">ATCC 58044 / CBS 1984 / NCYC 433 / NRRL Y-366-8</strain>
    </source>
</reference>
<evidence type="ECO:0000256" key="3">
    <source>
        <dbReference type="ARBA" id="ARBA00022705"/>
    </source>
</evidence>
<dbReference type="GeneID" id="30201973"/>
<evidence type="ECO:0000256" key="9">
    <source>
        <dbReference type="ARBA" id="ARBA00023242"/>
    </source>
</evidence>
<evidence type="ECO:0000259" key="12">
    <source>
        <dbReference type="SMART" id="SM01285"/>
    </source>
</evidence>
<feature type="domain" description="Histone chaperone RTT106/FACT complex subunit SPT16-like middle" evidence="14">
    <location>
        <begin position="815"/>
        <end position="905"/>
    </location>
</feature>
<comment type="subunit">
    <text evidence="10">Component of the FACT complex.</text>
</comment>
<dbReference type="PANTHER" id="PTHR13980">
    <property type="entry name" value="CDC68 RELATED"/>
    <property type="match status" value="1"/>
</dbReference>
<comment type="similarity">
    <text evidence="1 10">Belongs to the peptidase M24 family. SPT16 subfamily.</text>
</comment>
<dbReference type="GO" id="GO:0042393">
    <property type="term" value="F:histone binding"/>
    <property type="evidence" value="ECO:0007669"/>
    <property type="project" value="EnsemblFungi"/>
</dbReference>
<feature type="region of interest" description="Disordered" evidence="11">
    <location>
        <begin position="439"/>
        <end position="483"/>
    </location>
</feature>
<dbReference type="Gene3D" id="3.90.230.10">
    <property type="entry name" value="Creatinase/methionine aminopeptidase superfamily"/>
    <property type="match status" value="1"/>
</dbReference>
<dbReference type="InterPro" id="IPR036005">
    <property type="entry name" value="Creatinase/aminopeptidase-like"/>
</dbReference>
<keyword evidence="7 10" id="KW-0804">Transcription</keyword>
<dbReference type="AlphaFoldDB" id="A0A1E3P2X3"/>
<proteinExistence type="inferred from homology"/>
<protein>
    <recommendedName>
        <fullName evidence="10">FACT complex subunit</fullName>
    </recommendedName>
</protein>
<evidence type="ECO:0000256" key="4">
    <source>
        <dbReference type="ARBA" id="ARBA00022763"/>
    </source>
</evidence>
<dbReference type="GO" id="GO:0045899">
    <property type="term" value="P:positive regulation of RNA polymerase II transcription preinitiation complex assembly"/>
    <property type="evidence" value="ECO:0007669"/>
    <property type="project" value="EnsemblFungi"/>
</dbReference>
<feature type="compositionally biased region" description="Polar residues" evidence="11">
    <location>
        <begin position="453"/>
        <end position="463"/>
    </location>
</feature>
<dbReference type="InterPro" id="IPR056595">
    <property type="entry name" value="Fact-SPT16_PH"/>
</dbReference>
<dbReference type="Pfam" id="PF00557">
    <property type="entry name" value="Peptidase_M24"/>
    <property type="match status" value="1"/>
</dbReference>
<dbReference type="GO" id="GO:0007063">
    <property type="term" value="P:regulation of sister chromatid cohesion"/>
    <property type="evidence" value="ECO:0007669"/>
    <property type="project" value="EnsemblFungi"/>
</dbReference>
<dbReference type="GO" id="GO:0006368">
    <property type="term" value="P:transcription elongation by RNA polymerase II"/>
    <property type="evidence" value="ECO:0007669"/>
    <property type="project" value="TreeGrafter"/>
</dbReference>
<sequence length="1012" mass="115465">MSEPKVDTIAFKKRVASLQKKLGEQELNGADSILIIIGSTDDENPYQKSTIIHNWLLGYEFPATALFITKESVIFVTSAGKAKYINGLKSNSLQVWTRSKDVEHNKKLFDDLVAEIKKSSKVGILTKDKYQGKFINEWDPIWNGVKDSLDLVDVGAGISQALEIKDEDELKKLKAASKISSNFMDFFQNQMVNIVDDELNTTNNQLSEKVENKIDDEKYLNSMKKGVVADLDINQLDWCYTPIVQSGGKYDLKPSAQSNDDPLHGGVIVASLGVRYKSYCSNISRTFLIDPTPEIEKNYDFLLQVEKKVLQALKPGSTGSQVYNEVLKFIRSERPELENNFTRNVGWAIGLEFRDSSFVLNAKNERVIHDKSTFDITIGFQNINNSSAKDPKSKVYSLLLSETVKLQNKEVTILTDYTKNRSDVSFYFKDDTENVKKEVADLGDGERPKREASSTAPHTNSKILKSKLRTETKNHDENEEQRRNQIQKELHEKRQREGLQRFSDTNASDPNERKVVFKKYESYVRETQIPNSVKDLKIRVDHRTNTIIIPISGRPVPFHINAYKNGSKNEEGEYTYLRLNFNSPGVGGNTSKKEEIPYEDDPKKEFVRSLTLRSKDNDHMNEVFKEISDLKKESTKRETERKAMADVVAQAKLVEAKPGRLRRLDNVFVRPSVDTKRVPGSLSIHENGLRYQSPLKTDSKIDVLFSNIKHLFFQPSKDELYVIIHVNLKTPLIIGKKKTFDVQFYREASDVSIDETNGNRRGHRRYGDEDELEQEQEERRRKAALDKEFRRFGELIAESSNGLLDLDIPFRELGFSGVPFRASAFLMPTRDCLVQLVDPPFLVVTLEEIEVAHLERVQFGLKNFDLVFVFKDFKKPVVHINTIPMEVLEDIKSWLTDVDIPFSESTINLNWLTIMKTLQADPKQFFLDGGWSFLAGGSDEEQSSEEEEESEFEASDEDPSDEDVDSAEDYSDGGGGDDSGSDFDESEEEEEGEDWDEMDKKAARDDARSSYD</sequence>
<evidence type="ECO:0000256" key="7">
    <source>
        <dbReference type="ARBA" id="ARBA00023163"/>
    </source>
</evidence>
<dbReference type="FunFam" id="2.30.29.30:FF:000017">
    <property type="entry name" value="FACT complex subunit SPT16"/>
    <property type="match status" value="1"/>
</dbReference>
<keyword evidence="6" id="KW-0175">Coiled coil</keyword>
<dbReference type="CDD" id="cd01091">
    <property type="entry name" value="CDC68-like"/>
    <property type="match status" value="1"/>
</dbReference>
<dbReference type="InterPro" id="IPR040258">
    <property type="entry name" value="Spt16"/>
</dbReference>
<evidence type="ECO:0000256" key="5">
    <source>
        <dbReference type="ARBA" id="ARBA00023015"/>
    </source>
</evidence>
<keyword evidence="5 10" id="KW-0805">Transcription regulation</keyword>
<feature type="compositionally biased region" description="Basic and acidic residues" evidence="11">
    <location>
        <begin position="468"/>
        <end position="483"/>
    </location>
</feature>
<dbReference type="Gene3D" id="2.30.29.30">
    <property type="entry name" value="Pleckstrin-homology domain (PH domain)/Phosphotyrosine-binding domain (PTB)"/>
    <property type="match status" value="1"/>
</dbReference>
<dbReference type="Gene3D" id="2.30.29.150">
    <property type="match status" value="1"/>
</dbReference>
<feature type="compositionally biased region" description="Acidic residues" evidence="11">
    <location>
        <begin position="979"/>
        <end position="997"/>
    </location>
</feature>
<dbReference type="InterPro" id="IPR011993">
    <property type="entry name" value="PH-like_dom_sf"/>
</dbReference>
<evidence type="ECO:0000256" key="1">
    <source>
        <dbReference type="ARBA" id="ARBA00010779"/>
    </source>
</evidence>
<feature type="region of interest" description="Disordered" evidence="11">
    <location>
        <begin position="755"/>
        <end position="776"/>
    </location>
</feature>
<feature type="region of interest" description="Disordered" evidence="11">
    <location>
        <begin position="936"/>
        <end position="1012"/>
    </location>
</feature>
<dbReference type="InterPro" id="IPR013953">
    <property type="entry name" value="FACT_SPT16_M"/>
</dbReference>
<feature type="compositionally biased region" description="Acidic residues" evidence="11">
    <location>
        <begin position="938"/>
        <end position="971"/>
    </location>
</feature>
<evidence type="ECO:0000313" key="15">
    <source>
        <dbReference type="EMBL" id="ODQ59841.1"/>
    </source>
</evidence>
<dbReference type="Pfam" id="PF21091">
    <property type="entry name" value="SPT16_C"/>
    <property type="match status" value="1"/>
</dbReference>
<feature type="domain" description="FACT complex subunit SPT16 N-terminal lobe" evidence="12">
    <location>
        <begin position="6"/>
        <end position="158"/>
    </location>
</feature>
<evidence type="ECO:0000256" key="11">
    <source>
        <dbReference type="SAM" id="MobiDB-lite"/>
    </source>
</evidence>
<keyword evidence="2 10" id="KW-0158">Chromosome</keyword>
<dbReference type="GO" id="GO:0140719">
    <property type="term" value="P:constitutive heterochromatin formation"/>
    <property type="evidence" value="ECO:0007669"/>
    <property type="project" value="EnsemblFungi"/>
</dbReference>
<gene>
    <name evidence="15" type="ORF">WICANDRAFT_78473</name>
</gene>
<evidence type="ECO:0000256" key="8">
    <source>
        <dbReference type="ARBA" id="ARBA00023204"/>
    </source>
</evidence>
<keyword evidence="4 10" id="KW-0227">DNA damage</keyword>
<dbReference type="Gene3D" id="3.40.350.10">
    <property type="entry name" value="Creatinase/prolidase N-terminal domain"/>
    <property type="match status" value="1"/>
</dbReference>
<dbReference type="FunFam" id="2.30.29.210:FF:000001">
    <property type="entry name" value="FACT complex subunit spt16"/>
    <property type="match status" value="1"/>
</dbReference>
<feature type="compositionally biased region" description="Basic and acidic residues" evidence="11">
    <location>
        <begin position="998"/>
        <end position="1012"/>
    </location>
</feature>
<dbReference type="SUPFAM" id="SSF55920">
    <property type="entry name" value="Creatinase/aminopeptidase"/>
    <property type="match status" value="1"/>
</dbReference>
<evidence type="ECO:0000256" key="10">
    <source>
        <dbReference type="RuleBase" id="RU367052"/>
    </source>
</evidence>
<dbReference type="SMART" id="SM01285">
    <property type="entry name" value="FACT-Spt16_Nlob"/>
    <property type="match status" value="1"/>
</dbReference>
<keyword evidence="16" id="KW-1185">Reference proteome</keyword>
<dbReference type="SMART" id="SM01287">
    <property type="entry name" value="Rtt106"/>
    <property type="match status" value="1"/>
</dbReference>
<name>A0A1E3P2X3_WICAA</name>
<dbReference type="Pfam" id="PF08512">
    <property type="entry name" value="Rttp106-like_middle"/>
    <property type="match status" value="1"/>
</dbReference>
<dbReference type="InterPro" id="IPR029148">
    <property type="entry name" value="FACT-SPT16_Nlobe"/>
</dbReference>
<dbReference type="GO" id="GO:0140713">
    <property type="term" value="F:histone chaperone activity"/>
    <property type="evidence" value="ECO:0007669"/>
    <property type="project" value="EnsemblFungi"/>
</dbReference>
<dbReference type="Proteomes" id="UP000094112">
    <property type="component" value="Unassembled WGS sequence"/>
</dbReference>
<dbReference type="InterPro" id="IPR029149">
    <property type="entry name" value="Creatin/AminoP/Spt16_N"/>
</dbReference>
<dbReference type="RefSeq" id="XP_019039048.1">
    <property type="nucleotide sequence ID" value="XM_019184727.1"/>
</dbReference>
<dbReference type="GO" id="GO:0035101">
    <property type="term" value="C:FACT complex"/>
    <property type="evidence" value="ECO:0007669"/>
    <property type="project" value="UniProtKB-UniRule"/>
</dbReference>
<dbReference type="InterPro" id="IPR033825">
    <property type="entry name" value="Spt16_M24"/>
</dbReference>
<keyword evidence="8 10" id="KW-0234">DNA repair</keyword>
<dbReference type="Pfam" id="PF24824">
    <property type="entry name" value="PH_SPT16"/>
    <property type="match status" value="1"/>
</dbReference>
<dbReference type="OrthoDB" id="10251642at2759"/>
<dbReference type="InterPro" id="IPR013719">
    <property type="entry name" value="RTT106/SPT16-like_middle_dom"/>
</dbReference>
<feature type="domain" description="FACT complex subunit SPT16 middle" evidence="13">
    <location>
        <begin position="538"/>
        <end position="691"/>
    </location>
</feature>
<dbReference type="STRING" id="683960.A0A1E3P2X3"/>
<accession>A0A1E3P2X3</accession>
<evidence type="ECO:0000256" key="6">
    <source>
        <dbReference type="ARBA" id="ARBA00023054"/>
    </source>
</evidence>
<comment type="subcellular location">
    <subcellularLocation>
        <location evidence="10">Nucleus</location>
    </subcellularLocation>
    <subcellularLocation>
        <location evidence="10">Chromosome</location>
    </subcellularLocation>
</comment>
<evidence type="ECO:0000313" key="16">
    <source>
        <dbReference type="Proteomes" id="UP000094112"/>
    </source>
</evidence>
<dbReference type="GO" id="GO:0031491">
    <property type="term" value="F:nucleosome binding"/>
    <property type="evidence" value="ECO:0007669"/>
    <property type="project" value="EnsemblFungi"/>
</dbReference>
<dbReference type="Pfam" id="PF08644">
    <property type="entry name" value="SPT16"/>
    <property type="match status" value="1"/>
</dbReference>
<dbReference type="GO" id="GO:0006261">
    <property type="term" value="P:DNA-templated DNA replication"/>
    <property type="evidence" value="ECO:0007669"/>
    <property type="project" value="EnsemblFungi"/>
</dbReference>
<keyword evidence="3 10" id="KW-0235">DNA replication</keyword>
<comment type="function">
    <text evidence="10">Component of the FACT complex, a general chromatin factor that acts to reorganize nucleosomes. The FACT complex is involved in multiple processes that require DNA as a template such as mRNA elongation, DNA replication and DNA repair. During transcription elongation the FACT complex acts as a histone chaperone that both destabilizes and restores nucleosomal structure. It facilitates the passage of RNA polymerase II and transcription by promoting the dissociation of one histone H2A-H2B dimer from the nucleosome, then subsequently promotes the reestablishment of the nucleosome following the passage of RNA polymerase II.</text>
</comment>
<keyword evidence="9 10" id="KW-0539">Nucleus</keyword>
<organism evidence="15 16">
    <name type="scientific">Wickerhamomyces anomalus (strain ATCC 58044 / CBS 1984 / NCYC 433 / NRRL Y-366-8)</name>
    <name type="common">Yeast</name>
    <name type="synonym">Hansenula anomala</name>
    <dbReference type="NCBI Taxonomy" id="683960"/>
    <lineage>
        <taxon>Eukaryota</taxon>
        <taxon>Fungi</taxon>
        <taxon>Dikarya</taxon>
        <taxon>Ascomycota</taxon>
        <taxon>Saccharomycotina</taxon>
        <taxon>Saccharomycetes</taxon>
        <taxon>Phaffomycetales</taxon>
        <taxon>Wickerhamomycetaceae</taxon>
        <taxon>Wickerhamomyces</taxon>
    </lineage>
</organism>
<dbReference type="GO" id="GO:0006334">
    <property type="term" value="P:nucleosome assembly"/>
    <property type="evidence" value="ECO:0007669"/>
    <property type="project" value="EnsemblFungi"/>
</dbReference>
<dbReference type="SMART" id="SM01286">
    <property type="entry name" value="SPT16"/>
    <property type="match status" value="1"/>
</dbReference>
<dbReference type="PANTHER" id="PTHR13980:SF15">
    <property type="entry name" value="FACT COMPLEX SUBUNIT SPT16"/>
    <property type="match status" value="1"/>
</dbReference>
<feature type="region of interest" description="Disordered" evidence="11">
    <location>
        <begin position="491"/>
        <end position="510"/>
    </location>
</feature>
<dbReference type="InterPro" id="IPR048969">
    <property type="entry name" value="FACT_SPT16_C"/>
</dbReference>
<dbReference type="FunFam" id="3.90.230.10:FF:000005">
    <property type="entry name" value="FACT complex subunit spt16"/>
    <property type="match status" value="1"/>
</dbReference>
<dbReference type="Gene3D" id="2.30.29.210">
    <property type="entry name" value="FACT complex subunit Spt16p/Cdc68p"/>
    <property type="match status" value="1"/>
</dbReference>
<dbReference type="EMBL" id="KV454210">
    <property type="protein sequence ID" value="ODQ59841.1"/>
    <property type="molecule type" value="Genomic_DNA"/>
</dbReference>
<dbReference type="InterPro" id="IPR000994">
    <property type="entry name" value="Pept_M24"/>
</dbReference>
<evidence type="ECO:0000256" key="2">
    <source>
        <dbReference type="ARBA" id="ARBA00022454"/>
    </source>
</evidence>
<feature type="compositionally biased region" description="Basic and acidic residues" evidence="11">
    <location>
        <begin position="439"/>
        <end position="452"/>
    </location>
</feature>
<evidence type="ECO:0000259" key="14">
    <source>
        <dbReference type="SMART" id="SM01287"/>
    </source>
</evidence>
<evidence type="ECO:0000259" key="13">
    <source>
        <dbReference type="SMART" id="SM01286"/>
    </source>
</evidence>
<dbReference type="GO" id="GO:0006281">
    <property type="term" value="P:DNA repair"/>
    <property type="evidence" value="ECO:0007669"/>
    <property type="project" value="UniProtKB-UniRule"/>
</dbReference>
<dbReference type="Pfam" id="PF14826">
    <property type="entry name" value="FACT-Spt16_Nlob"/>
    <property type="match status" value="1"/>
</dbReference>